<dbReference type="EMBL" id="CAXIPU020000435">
    <property type="protein sequence ID" value="CAL1671979.1"/>
    <property type="molecule type" value="Genomic_DNA"/>
</dbReference>
<comment type="caution">
    <text evidence="2">The sequence shown here is derived from an EMBL/GenBank/DDBJ whole genome shotgun (WGS) entry which is preliminary data.</text>
</comment>
<feature type="domain" description="DUF4371" evidence="1">
    <location>
        <begin position="14"/>
        <end position="248"/>
    </location>
</feature>
<organism evidence="2 3">
    <name type="scientific">Lasius platythorax</name>
    <dbReference type="NCBI Taxonomy" id="488582"/>
    <lineage>
        <taxon>Eukaryota</taxon>
        <taxon>Metazoa</taxon>
        <taxon>Ecdysozoa</taxon>
        <taxon>Arthropoda</taxon>
        <taxon>Hexapoda</taxon>
        <taxon>Insecta</taxon>
        <taxon>Pterygota</taxon>
        <taxon>Neoptera</taxon>
        <taxon>Endopterygota</taxon>
        <taxon>Hymenoptera</taxon>
        <taxon>Apocrita</taxon>
        <taxon>Aculeata</taxon>
        <taxon>Formicoidea</taxon>
        <taxon>Formicidae</taxon>
        <taxon>Formicinae</taxon>
        <taxon>Lasius</taxon>
        <taxon>Lasius</taxon>
    </lineage>
</organism>
<dbReference type="SUPFAM" id="SSF53098">
    <property type="entry name" value="Ribonuclease H-like"/>
    <property type="match status" value="1"/>
</dbReference>
<sequence>MFASAHIKRTENWSFVNIGYSNWKRATENNSGLKQHENSTSHKNWCQSYKQMQKADGAKSIASQFSAAHAEEVRRNREYIMKIADILRLIATQGIALRGHDESALSDNRGNVIEILHYIAKNVPSLKRRIEEGPKNAKYTHHNIQNSILHIFADLTLAAISNKVKEAKYFALIADESKDISKTEQLSVVVRYYLNGTIYERFLGFHPAEKLDATSLLLYIKQTLNRCHIDIHNCVAQAYDGANAMSDHCKGVQSLLKKEVPQAVYVHCFINHRLNLVIVDVCKAMKTARNFFSLLQSLYVFLSGSVTHNMFLKVQEQLNIAKTELKSISDTRWTCQFASCSTIKKTFPAILVTLFQCKNENHDRAVTARGLLIEINMSFIFHLHFFYEVLKETKVVSDYLQNKEFDVANASNLIKSCSDHFSEMRNSCEEFKRIWTESVTVAKNNNIDIKCPFGVSSRKLPPHLQQFITESPHSEEISASSSEEYRTRVFIPVLDTIISEIDRRFTKNNKVLQGINTLQPNLALLTVEKETVKQVDLAAVMDKFDSEHQNRRIRLH</sequence>
<gene>
    <name evidence="2" type="ORF">LPLAT_LOCUS5391</name>
</gene>
<dbReference type="InterPro" id="IPR012337">
    <property type="entry name" value="RNaseH-like_sf"/>
</dbReference>
<dbReference type="InterPro" id="IPR025398">
    <property type="entry name" value="DUF4371"/>
</dbReference>
<dbReference type="PANTHER" id="PTHR45749">
    <property type="match status" value="1"/>
</dbReference>
<evidence type="ECO:0000259" key="1">
    <source>
        <dbReference type="Pfam" id="PF14291"/>
    </source>
</evidence>
<reference evidence="2" key="1">
    <citation type="submission" date="2024-04" db="EMBL/GenBank/DDBJ databases">
        <authorList>
            <consortium name="Molecular Ecology Group"/>
        </authorList>
    </citation>
    <scope>NUCLEOTIDE SEQUENCE</scope>
</reference>
<proteinExistence type="predicted"/>
<keyword evidence="3" id="KW-1185">Reference proteome</keyword>
<evidence type="ECO:0000313" key="3">
    <source>
        <dbReference type="Proteomes" id="UP001497644"/>
    </source>
</evidence>
<name>A0AAV2MY31_9HYME</name>
<dbReference type="Pfam" id="PF14291">
    <property type="entry name" value="DUF4371"/>
    <property type="match status" value="1"/>
</dbReference>
<dbReference type="PANTHER" id="PTHR45749:SF37">
    <property type="entry name" value="OS05G0311600 PROTEIN"/>
    <property type="match status" value="1"/>
</dbReference>
<protein>
    <recommendedName>
        <fullName evidence="1">DUF4371 domain-containing protein</fullName>
    </recommendedName>
</protein>
<dbReference type="Proteomes" id="UP001497644">
    <property type="component" value="Unassembled WGS sequence"/>
</dbReference>
<dbReference type="AlphaFoldDB" id="A0AAV2MY31"/>
<evidence type="ECO:0000313" key="2">
    <source>
        <dbReference type="EMBL" id="CAL1671979.1"/>
    </source>
</evidence>
<accession>A0AAV2MY31</accession>